<organism evidence="8 9">
    <name type="scientific">Fraxinus pennsylvanica</name>
    <dbReference type="NCBI Taxonomy" id="56036"/>
    <lineage>
        <taxon>Eukaryota</taxon>
        <taxon>Viridiplantae</taxon>
        <taxon>Streptophyta</taxon>
        <taxon>Embryophyta</taxon>
        <taxon>Tracheophyta</taxon>
        <taxon>Spermatophyta</taxon>
        <taxon>Magnoliopsida</taxon>
        <taxon>eudicotyledons</taxon>
        <taxon>Gunneridae</taxon>
        <taxon>Pentapetalae</taxon>
        <taxon>asterids</taxon>
        <taxon>lamiids</taxon>
        <taxon>Lamiales</taxon>
        <taxon>Oleaceae</taxon>
        <taxon>Oleeae</taxon>
        <taxon>Fraxinus</taxon>
    </lineage>
</organism>
<dbReference type="EMBL" id="OU503053">
    <property type="protein sequence ID" value="CAI9781254.1"/>
    <property type="molecule type" value="Genomic_DNA"/>
</dbReference>
<dbReference type="Pfam" id="PF14226">
    <property type="entry name" value="DIOX_N"/>
    <property type="match status" value="1"/>
</dbReference>
<dbReference type="SUPFAM" id="SSF51197">
    <property type="entry name" value="Clavaminate synthase-like"/>
    <property type="match status" value="1"/>
</dbReference>
<dbReference type="Gene3D" id="2.60.120.330">
    <property type="entry name" value="B-lactam Antibiotic, Isopenicillin N Synthase, Chain"/>
    <property type="match status" value="1"/>
</dbReference>
<evidence type="ECO:0000313" key="9">
    <source>
        <dbReference type="Proteomes" id="UP000834106"/>
    </source>
</evidence>
<reference evidence="8" key="1">
    <citation type="submission" date="2023-05" db="EMBL/GenBank/DDBJ databases">
        <authorList>
            <person name="Huff M."/>
        </authorList>
    </citation>
    <scope>NUCLEOTIDE SEQUENCE</scope>
</reference>
<evidence type="ECO:0000256" key="6">
    <source>
        <dbReference type="RuleBase" id="RU003682"/>
    </source>
</evidence>
<dbReference type="InterPro" id="IPR026992">
    <property type="entry name" value="DIOX_N"/>
</dbReference>
<dbReference type="Proteomes" id="UP000834106">
    <property type="component" value="Chromosome 18"/>
</dbReference>
<dbReference type="GO" id="GO:0009805">
    <property type="term" value="P:coumarin biosynthetic process"/>
    <property type="evidence" value="ECO:0007669"/>
    <property type="project" value="UniProtKB-ARBA"/>
</dbReference>
<accession>A0AAD2E8G9</accession>
<dbReference type="GO" id="GO:0046872">
    <property type="term" value="F:metal ion binding"/>
    <property type="evidence" value="ECO:0007669"/>
    <property type="project" value="UniProtKB-KW"/>
</dbReference>
<feature type="domain" description="Fe2OG dioxygenase" evidence="7">
    <location>
        <begin position="204"/>
        <end position="303"/>
    </location>
</feature>
<evidence type="ECO:0000256" key="5">
    <source>
        <dbReference type="ARBA" id="ARBA00023004"/>
    </source>
</evidence>
<dbReference type="Pfam" id="PF03171">
    <property type="entry name" value="2OG-FeII_Oxy"/>
    <property type="match status" value="1"/>
</dbReference>
<dbReference type="FunFam" id="2.60.120.330:FF:000005">
    <property type="entry name" value="1-aminocyclopropane-1-carboxylate oxidase homolog 1"/>
    <property type="match status" value="1"/>
</dbReference>
<keyword evidence="9" id="KW-1185">Reference proteome</keyword>
<keyword evidence="2 6" id="KW-0479">Metal-binding</keyword>
<keyword evidence="4 6" id="KW-0560">Oxidoreductase</keyword>
<dbReference type="InterPro" id="IPR027443">
    <property type="entry name" value="IPNS-like_sf"/>
</dbReference>
<dbReference type="PANTHER" id="PTHR10209:SF714">
    <property type="entry name" value="1-AMINOCYCLOPROPANE-1-CARBOXYLATE OXIDASE HOMOLOG 11-RELATED"/>
    <property type="match status" value="1"/>
</dbReference>
<evidence type="ECO:0000256" key="1">
    <source>
        <dbReference type="ARBA" id="ARBA00008056"/>
    </source>
</evidence>
<dbReference type="AlphaFoldDB" id="A0AAD2E8G9"/>
<evidence type="ECO:0000256" key="4">
    <source>
        <dbReference type="ARBA" id="ARBA00023002"/>
    </source>
</evidence>
<evidence type="ECO:0000256" key="3">
    <source>
        <dbReference type="ARBA" id="ARBA00022896"/>
    </source>
</evidence>
<comment type="similarity">
    <text evidence="1 6">Belongs to the iron/ascorbate-dependent oxidoreductase family.</text>
</comment>
<dbReference type="GO" id="GO:0031418">
    <property type="term" value="F:L-ascorbic acid binding"/>
    <property type="evidence" value="ECO:0007669"/>
    <property type="project" value="UniProtKB-KW"/>
</dbReference>
<dbReference type="GO" id="GO:0016706">
    <property type="term" value="F:2-oxoglutarate-dependent dioxygenase activity"/>
    <property type="evidence" value="ECO:0007669"/>
    <property type="project" value="UniProtKB-ARBA"/>
</dbReference>
<protein>
    <recommendedName>
        <fullName evidence="7">Fe2OG dioxygenase domain-containing protein</fullName>
    </recommendedName>
</protein>
<name>A0AAD2E8G9_9LAMI</name>
<sequence length="409" mass="46414">MGNDGDYDWEKEVEEFEKTKAGVKGLVDSGVVKIPRFFIDQSEKSSNSVTQLQIPVIDFQELTTRRMEIVDEIRKASESWGFFQMVNHGVPMSVMDAILEGTRKFHEQPTESKMEYYSTDVMRTVKFYTILGNLQKSHAASWRDAFSCTFTDDMLNPAAIPPVCRNEINEYMKFMMKLRDTLSDLLSEALGLNRDFLGKMQFLKSESLSCLYYPACPEPERTFGTEKHADPTSLTVLVQDDTGGLQIHHDNYWVDVPPIKGALIANIGSFMQLISNDKFKSVEHRVLARSIGTRVSSACFFYPSSDQILKPCGPLKELENPPIYREVSYLEFVTCHQKKMSEEDSVTAEAPLSDSLSVRQLGAVSRRWSSSLYRPLSPSLPIDSHDEEVVTAMELLRRKRPSSPALQIE</sequence>
<dbReference type="InterPro" id="IPR005123">
    <property type="entry name" value="Oxoglu/Fe-dep_dioxygenase_dom"/>
</dbReference>
<dbReference type="InterPro" id="IPR044861">
    <property type="entry name" value="IPNS-like_FE2OG_OXY"/>
</dbReference>
<dbReference type="GO" id="GO:0002238">
    <property type="term" value="P:response to molecule of fungal origin"/>
    <property type="evidence" value="ECO:0007669"/>
    <property type="project" value="UniProtKB-ARBA"/>
</dbReference>
<keyword evidence="3" id="KW-0847">Vitamin C</keyword>
<dbReference type="PANTHER" id="PTHR10209">
    <property type="entry name" value="OXIDOREDUCTASE, 2OG-FE II OXYGENASE FAMILY PROTEIN"/>
    <property type="match status" value="1"/>
</dbReference>
<gene>
    <name evidence="8" type="ORF">FPE_LOCUS28684</name>
</gene>
<keyword evidence="5 6" id="KW-0408">Iron</keyword>
<dbReference type="PROSITE" id="PS51471">
    <property type="entry name" value="FE2OG_OXY"/>
    <property type="match status" value="1"/>
</dbReference>
<evidence type="ECO:0000259" key="7">
    <source>
        <dbReference type="PROSITE" id="PS51471"/>
    </source>
</evidence>
<evidence type="ECO:0000313" key="8">
    <source>
        <dbReference type="EMBL" id="CAI9781254.1"/>
    </source>
</evidence>
<proteinExistence type="inferred from homology"/>
<evidence type="ECO:0000256" key="2">
    <source>
        <dbReference type="ARBA" id="ARBA00022723"/>
    </source>
</evidence>